<evidence type="ECO:0000313" key="4">
    <source>
        <dbReference type="Proteomes" id="UP000827768"/>
    </source>
</evidence>
<dbReference type="RefSeq" id="YP_010755051.1">
    <property type="nucleotide sequence ID" value="NC_073468.1"/>
</dbReference>
<sequence length="70" mass="7711">MLIVGLIIGLVVGFMVGVAFYGTLIVKRLQEGSLVEMDPKTGELIERVKMEVPSAPARKTRPKPANIRFE</sequence>
<dbReference type="GeneID" id="80019660"/>
<dbReference type="Proteomes" id="UP000827768">
    <property type="component" value="Segment"/>
</dbReference>
<evidence type="ECO:0000313" key="2">
    <source>
        <dbReference type="EMBL" id="UDL15811.1"/>
    </source>
</evidence>
<gene>
    <name evidence="2" type="primary">20</name>
    <name evidence="3" type="synonym">321</name>
    <name evidence="2" type="ORF">SEA_PUMPERNICKEL_20</name>
    <name evidence="3" type="ORF">SEA_PUMPERNICKEL_321</name>
</gene>
<dbReference type="EMBL" id="OK040790">
    <property type="protein sequence ID" value="UDL16071.1"/>
    <property type="molecule type" value="Genomic_DNA"/>
</dbReference>
<name>A0AAE9C2T3_9CAUD</name>
<accession>A0AAE9C2T3</accession>
<keyword evidence="1" id="KW-1133">Transmembrane helix</keyword>
<protein>
    <submittedName>
        <fullName evidence="2">Membrane protein</fullName>
    </submittedName>
</protein>
<feature type="transmembrane region" description="Helical" evidence="1">
    <location>
        <begin position="6"/>
        <end position="26"/>
    </location>
</feature>
<keyword evidence="1" id="KW-0812">Transmembrane</keyword>
<reference evidence="2" key="1">
    <citation type="submission" date="2021-09" db="EMBL/GenBank/DDBJ databases">
        <authorList>
            <person name="Andersen S.H."/>
            <person name="Beall E.A."/>
            <person name="Cappelle B."/>
            <person name="Falteisek K.J."/>
            <person name="Fenske B.A."/>
            <person name="Gansluckner N.W."/>
            <person name="Gilbertson S.M."/>
            <person name="Krings K.J."/>
            <person name="Mobeck M."/>
            <person name="Odeku J.O."/>
            <person name="Poncelet M.E."/>
            <person name="Rohr J.R."/>
            <person name="Rolands L."/>
            <person name="Whipple C.D."/>
            <person name="Whipple E.M."/>
            <person name="Spring A.M."/>
            <person name="Klyczek K."/>
            <person name="Garlena R.A."/>
            <person name="Russell D.A."/>
            <person name="Pope W.H."/>
            <person name="Jacobs-Sera D."/>
            <person name="Hatfull G.F."/>
        </authorList>
    </citation>
    <scope>NUCLEOTIDE SEQUENCE</scope>
</reference>
<dbReference type="EMBL" id="OK040790">
    <property type="protein sequence ID" value="UDL15811.1"/>
    <property type="molecule type" value="Genomic_DNA"/>
</dbReference>
<keyword evidence="1" id="KW-0472">Membrane</keyword>
<evidence type="ECO:0000313" key="3">
    <source>
        <dbReference type="EMBL" id="UDL16071.1"/>
    </source>
</evidence>
<dbReference type="KEGG" id="vg:80019660"/>
<organism evidence="2 4">
    <name type="scientific">Microbacterium phage Pumpernickel</name>
    <dbReference type="NCBI Taxonomy" id="2885983"/>
    <lineage>
        <taxon>Viruses</taxon>
        <taxon>Duplodnaviria</taxon>
        <taxon>Heunggongvirae</taxon>
        <taxon>Uroviricota</taxon>
        <taxon>Caudoviricetes</taxon>
        <taxon>Pumpernickelvirus</taxon>
        <taxon>Pumpernickelvirus pumpernickel</taxon>
    </lineage>
</organism>
<keyword evidence="4" id="KW-1185">Reference proteome</keyword>
<evidence type="ECO:0000256" key="1">
    <source>
        <dbReference type="SAM" id="Phobius"/>
    </source>
</evidence>
<proteinExistence type="predicted"/>